<sequence>MTLGDVDFVKIEDVSKLKYLQAVVKETMRMKPIAPLAIPHKTAKDTTLMGTKVTKGTRIMVNLYALHHNQNIWTKPYKFMPERFLQGEDGSASNKAMEQSFLPFSAGMRICAGMDLGKLQFAFALANLVNAFKWSCVEEATLAFVVVALTILIPMLVTSTSSQMKWPTGPKKLPIIGNLHQLRGDVLHVALAKLAKVHGSVMTVWIGHWRPIIVISDIDKAWEVLVNKSSDYGARDMPEITKIASASWHTISTSDAGAFWQTVRKGLQSGAMGPLNIAAQSEFQETDMKRLIQALTDEAAKNNNIVKPLDHIKKNTVRLLTRLIFGQTFDDDKFVESMHYEIDDIIRISGYARLAEAFYYAKYLPSHKKAEREAYLVKCRVEELVKPLLSSNPPTNSYLYFLLSQNFEEEVIIFCIFELYLLGVDSTSSTTTWALAYLIREQTIQEKLYQDTRMTLGDVDLVRIEDVRKLKYLQAVVKETMRMKPIAPLAIPHKTAKDTTLMGTKVTKGTQIMVNIYSLHHNQNIWIEPYKFMPERFLQGEDGSATDKAMEQSFLPFSAGMRICAGMDLGKLQFAFALANLVNAFKWSCVEEGKFPDMSEELSFVLLMKTPLEAKITARNF</sequence>
<evidence type="ECO:0000256" key="11">
    <source>
        <dbReference type="ARBA" id="ARBA00023033"/>
    </source>
</evidence>
<dbReference type="GO" id="GO:0005506">
    <property type="term" value="F:iron ion binding"/>
    <property type="evidence" value="ECO:0007669"/>
    <property type="project" value="InterPro"/>
</dbReference>
<dbReference type="PANTHER" id="PTHR24289:SF1">
    <property type="entry name" value="STEROID 17-ALPHA-HYDROXYLASE_17,20 LYASE"/>
    <property type="match status" value="1"/>
</dbReference>
<evidence type="ECO:0000256" key="3">
    <source>
        <dbReference type="ARBA" id="ARBA00010617"/>
    </source>
</evidence>
<evidence type="ECO:0000313" key="16">
    <source>
        <dbReference type="Proteomes" id="UP000554482"/>
    </source>
</evidence>
<dbReference type="FunFam" id="1.10.630.10:FF:000147">
    <property type="entry name" value="(S)-stylopine synthase 1"/>
    <property type="match status" value="1"/>
</dbReference>
<evidence type="ECO:0000256" key="13">
    <source>
        <dbReference type="PIRSR" id="PIRSR602401-1"/>
    </source>
</evidence>
<dbReference type="PROSITE" id="PS00086">
    <property type="entry name" value="CYTOCHROME_P450"/>
    <property type="match status" value="2"/>
</dbReference>
<keyword evidence="9 14" id="KW-0560">Oxidoreductase</keyword>
<keyword evidence="11 14" id="KW-0503">Monooxygenase</keyword>
<organism evidence="15 16">
    <name type="scientific">Thalictrum thalictroides</name>
    <name type="common">Rue-anemone</name>
    <name type="synonym">Anemone thalictroides</name>
    <dbReference type="NCBI Taxonomy" id="46969"/>
    <lineage>
        <taxon>Eukaryota</taxon>
        <taxon>Viridiplantae</taxon>
        <taxon>Streptophyta</taxon>
        <taxon>Embryophyta</taxon>
        <taxon>Tracheophyta</taxon>
        <taxon>Spermatophyta</taxon>
        <taxon>Magnoliopsida</taxon>
        <taxon>Ranunculales</taxon>
        <taxon>Ranunculaceae</taxon>
        <taxon>Thalictroideae</taxon>
        <taxon>Thalictrum</taxon>
    </lineage>
</organism>
<dbReference type="PRINTS" id="PR00385">
    <property type="entry name" value="P450"/>
</dbReference>
<dbReference type="GO" id="GO:0004497">
    <property type="term" value="F:monooxygenase activity"/>
    <property type="evidence" value="ECO:0007669"/>
    <property type="project" value="UniProtKB-KW"/>
</dbReference>
<evidence type="ECO:0000256" key="2">
    <source>
        <dbReference type="ARBA" id="ARBA00004389"/>
    </source>
</evidence>
<gene>
    <name evidence="15" type="ORF">FRX31_005205</name>
</gene>
<keyword evidence="12" id="KW-0472">Membrane</keyword>
<comment type="cofactor">
    <cofactor evidence="1 13">
        <name>heme</name>
        <dbReference type="ChEBI" id="CHEBI:30413"/>
    </cofactor>
</comment>
<comment type="caution">
    <text evidence="15">The sequence shown here is derived from an EMBL/GenBank/DDBJ whole genome shotgun (WGS) entry which is preliminary data.</text>
</comment>
<dbReference type="OrthoDB" id="1470350at2759"/>
<dbReference type="GO" id="GO:0033075">
    <property type="term" value="P:isoquinoline alkaloid biosynthetic process"/>
    <property type="evidence" value="ECO:0007669"/>
    <property type="project" value="UniProtKB-ARBA"/>
</dbReference>
<evidence type="ECO:0000256" key="8">
    <source>
        <dbReference type="ARBA" id="ARBA00022989"/>
    </source>
</evidence>
<dbReference type="InterPro" id="IPR036396">
    <property type="entry name" value="Cyt_P450_sf"/>
</dbReference>
<dbReference type="Proteomes" id="UP000554482">
    <property type="component" value="Unassembled WGS sequence"/>
</dbReference>
<comment type="similarity">
    <text evidence="3 14">Belongs to the cytochrome P450 family.</text>
</comment>
<evidence type="ECO:0000256" key="14">
    <source>
        <dbReference type="RuleBase" id="RU000461"/>
    </source>
</evidence>
<reference evidence="15 16" key="1">
    <citation type="submission" date="2020-06" db="EMBL/GenBank/DDBJ databases">
        <title>Transcriptomic and genomic resources for Thalictrum thalictroides and T. hernandezii: Facilitating candidate gene discovery in an emerging model plant lineage.</title>
        <authorList>
            <person name="Arias T."/>
            <person name="Riano-Pachon D.M."/>
            <person name="Di Stilio V.S."/>
        </authorList>
    </citation>
    <scope>NUCLEOTIDE SEQUENCE [LARGE SCALE GENOMIC DNA]</scope>
    <source>
        <strain evidence="16">cv. WT478/WT964</strain>
        <tissue evidence="15">Leaves</tissue>
    </source>
</reference>
<keyword evidence="5" id="KW-0812">Transmembrane</keyword>
<dbReference type="SUPFAM" id="SSF48264">
    <property type="entry name" value="Cytochrome P450"/>
    <property type="match status" value="2"/>
</dbReference>
<keyword evidence="8" id="KW-1133">Transmembrane helix</keyword>
<evidence type="ECO:0000256" key="4">
    <source>
        <dbReference type="ARBA" id="ARBA00022617"/>
    </source>
</evidence>
<dbReference type="Pfam" id="PF00067">
    <property type="entry name" value="p450"/>
    <property type="match status" value="2"/>
</dbReference>
<dbReference type="GO" id="GO:0005789">
    <property type="term" value="C:endoplasmic reticulum membrane"/>
    <property type="evidence" value="ECO:0007669"/>
    <property type="project" value="UniProtKB-SubCell"/>
</dbReference>
<evidence type="ECO:0000256" key="7">
    <source>
        <dbReference type="ARBA" id="ARBA00022824"/>
    </source>
</evidence>
<evidence type="ECO:0000256" key="10">
    <source>
        <dbReference type="ARBA" id="ARBA00023004"/>
    </source>
</evidence>
<name>A0A7J6X6B7_THATH</name>
<keyword evidence="7" id="KW-0256">Endoplasmic reticulum</keyword>
<evidence type="ECO:0000256" key="6">
    <source>
        <dbReference type="ARBA" id="ARBA00022723"/>
    </source>
</evidence>
<dbReference type="InterPro" id="IPR017972">
    <property type="entry name" value="Cyt_P450_CS"/>
</dbReference>
<dbReference type="Gene3D" id="1.10.630.10">
    <property type="entry name" value="Cytochrome P450"/>
    <property type="match status" value="2"/>
</dbReference>
<keyword evidence="16" id="KW-1185">Reference proteome</keyword>
<feature type="binding site" description="axial binding residue" evidence="13">
    <location>
        <position position="564"/>
    </location>
    <ligand>
        <name>heme</name>
        <dbReference type="ChEBI" id="CHEBI:30413"/>
    </ligand>
    <ligandPart>
        <name>Fe</name>
        <dbReference type="ChEBI" id="CHEBI:18248"/>
    </ligandPart>
</feature>
<dbReference type="GO" id="GO:0016717">
    <property type="term" value="F:oxidoreductase activity, acting on paired donors, with oxidation of a pair of donors resulting in the reduction of molecular oxygen to two molecules of water"/>
    <property type="evidence" value="ECO:0007669"/>
    <property type="project" value="UniProtKB-ARBA"/>
</dbReference>
<evidence type="ECO:0000313" key="15">
    <source>
        <dbReference type="EMBL" id="KAF5205209.1"/>
    </source>
</evidence>
<evidence type="ECO:0000256" key="12">
    <source>
        <dbReference type="ARBA" id="ARBA00023136"/>
    </source>
</evidence>
<dbReference type="EMBL" id="JABWDY010004382">
    <property type="protein sequence ID" value="KAF5205209.1"/>
    <property type="molecule type" value="Genomic_DNA"/>
</dbReference>
<evidence type="ECO:0000256" key="5">
    <source>
        <dbReference type="ARBA" id="ARBA00022692"/>
    </source>
</evidence>
<protein>
    <submittedName>
        <fullName evidence="15">Cytochrome p450</fullName>
    </submittedName>
</protein>
<accession>A0A7J6X6B7</accession>
<keyword evidence="4 13" id="KW-0349">Heme</keyword>
<comment type="subcellular location">
    <subcellularLocation>
        <location evidence="2">Endoplasmic reticulum membrane</location>
        <topology evidence="2">Single-pass membrane protein</topology>
    </subcellularLocation>
</comment>
<dbReference type="GO" id="GO:0020037">
    <property type="term" value="F:heme binding"/>
    <property type="evidence" value="ECO:0007669"/>
    <property type="project" value="InterPro"/>
</dbReference>
<keyword evidence="10 13" id="KW-0408">Iron</keyword>
<proteinExistence type="inferred from homology"/>
<dbReference type="PRINTS" id="PR00463">
    <property type="entry name" value="EP450I"/>
</dbReference>
<dbReference type="PANTHER" id="PTHR24289">
    <property type="entry name" value="STEROID 17-ALPHA-HYDROXYLASE/17,20 LYASE"/>
    <property type="match status" value="1"/>
</dbReference>
<evidence type="ECO:0000256" key="1">
    <source>
        <dbReference type="ARBA" id="ARBA00001971"/>
    </source>
</evidence>
<dbReference type="InterPro" id="IPR001128">
    <property type="entry name" value="Cyt_P450"/>
</dbReference>
<dbReference type="InterPro" id="IPR002401">
    <property type="entry name" value="Cyt_P450_E_grp-I"/>
</dbReference>
<dbReference type="AlphaFoldDB" id="A0A7J6X6B7"/>
<keyword evidence="6 13" id="KW-0479">Metal-binding</keyword>
<evidence type="ECO:0000256" key="9">
    <source>
        <dbReference type="ARBA" id="ARBA00023002"/>
    </source>
</evidence>